<feature type="site" description="Interaction with substrate tRNA" evidence="10">
    <location>
        <position position="101"/>
    </location>
</feature>
<dbReference type="EMBL" id="WJNH01000002">
    <property type="protein sequence ID" value="MRG85317.1"/>
    <property type="molecule type" value="Genomic_DNA"/>
</dbReference>
<evidence type="ECO:0000256" key="4">
    <source>
        <dbReference type="ARBA" id="ARBA00022679"/>
    </source>
</evidence>
<dbReference type="AlphaFoldDB" id="A0A6G1X2V1"/>
<evidence type="ECO:0000256" key="13">
    <source>
        <dbReference type="RuleBase" id="RU003785"/>
    </source>
</evidence>
<evidence type="ECO:0000256" key="10">
    <source>
        <dbReference type="HAMAP-Rule" id="MF_00185"/>
    </source>
</evidence>
<evidence type="ECO:0000313" key="14">
    <source>
        <dbReference type="EMBL" id="MRG85317.1"/>
    </source>
</evidence>
<dbReference type="PANTHER" id="PTHR11088:SF60">
    <property type="entry name" value="TRNA DIMETHYLALLYLTRANSFERASE"/>
    <property type="match status" value="1"/>
</dbReference>
<evidence type="ECO:0000256" key="5">
    <source>
        <dbReference type="ARBA" id="ARBA00022694"/>
    </source>
</evidence>
<evidence type="ECO:0000256" key="9">
    <source>
        <dbReference type="ARBA" id="ARBA00049563"/>
    </source>
</evidence>
<protein>
    <recommendedName>
        <fullName evidence="10">tRNA dimethylallyltransferase</fullName>
        <ecNumber evidence="10">2.5.1.75</ecNumber>
    </recommendedName>
    <alternativeName>
        <fullName evidence="10">Dimethylallyl diphosphate:tRNA dimethylallyltransferase</fullName>
        <shortName evidence="10">DMAPP:tRNA dimethylallyltransferase</shortName>
        <shortName evidence="10">DMATase</shortName>
    </alternativeName>
    <alternativeName>
        <fullName evidence="10">Isopentenyl-diphosphate:tRNA isopentenyltransferase</fullName>
        <shortName evidence="10">IPP transferase</shortName>
        <shortName evidence="10">IPPT</shortName>
        <shortName evidence="10">IPTase</shortName>
    </alternativeName>
</protein>
<dbReference type="Gene3D" id="1.10.20.140">
    <property type="match status" value="1"/>
</dbReference>
<keyword evidence="6 10" id="KW-0547">Nucleotide-binding</keyword>
<comment type="caution">
    <text evidence="14">The sequence shown here is derived from an EMBL/GenBank/DDBJ whole genome shotgun (WGS) entry which is preliminary data.</text>
</comment>
<evidence type="ECO:0000256" key="12">
    <source>
        <dbReference type="RuleBase" id="RU003784"/>
    </source>
</evidence>
<proteinExistence type="inferred from homology"/>
<evidence type="ECO:0000256" key="11">
    <source>
        <dbReference type="RuleBase" id="RU003783"/>
    </source>
</evidence>
<feature type="binding site" evidence="10">
    <location>
        <begin position="12"/>
        <end position="17"/>
    </location>
    <ligand>
        <name>substrate</name>
    </ligand>
</feature>
<evidence type="ECO:0000256" key="8">
    <source>
        <dbReference type="ARBA" id="ARBA00022842"/>
    </source>
</evidence>
<keyword evidence="7 10" id="KW-0067">ATP-binding</keyword>
<keyword evidence="15" id="KW-1185">Reference proteome</keyword>
<dbReference type="PANTHER" id="PTHR11088">
    <property type="entry name" value="TRNA DIMETHYLALLYLTRANSFERASE"/>
    <property type="match status" value="1"/>
</dbReference>
<comment type="cofactor">
    <cofactor evidence="1 10">
        <name>Mg(2+)</name>
        <dbReference type="ChEBI" id="CHEBI:18420"/>
    </cofactor>
</comment>
<feature type="site" description="Interaction with substrate tRNA" evidence="10">
    <location>
        <position position="119"/>
    </location>
</feature>
<gene>
    <name evidence="10 14" type="primary">miaA</name>
    <name evidence="14" type="ORF">GH754_03130</name>
</gene>
<keyword evidence="5 10" id="KW-0819">tRNA processing</keyword>
<name>A0A6G1X2V1_9BACI</name>
<comment type="catalytic activity">
    <reaction evidence="9 10 11">
        <text>adenosine(37) in tRNA + dimethylallyl diphosphate = N(6)-dimethylallyladenosine(37) in tRNA + diphosphate</text>
        <dbReference type="Rhea" id="RHEA:26482"/>
        <dbReference type="Rhea" id="RHEA-COMP:10162"/>
        <dbReference type="Rhea" id="RHEA-COMP:10375"/>
        <dbReference type="ChEBI" id="CHEBI:33019"/>
        <dbReference type="ChEBI" id="CHEBI:57623"/>
        <dbReference type="ChEBI" id="CHEBI:74411"/>
        <dbReference type="ChEBI" id="CHEBI:74415"/>
        <dbReference type="EC" id="2.5.1.75"/>
    </reaction>
</comment>
<dbReference type="Pfam" id="PF01715">
    <property type="entry name" value="IPPT"/>
    <property type="match status" value="1"/>
</dbReference>
<dbReference type="RefSeq" id="WP_153727278.1">
    <property type="nucleotide sequence ID" value="NZ_WJNH01000002.1"/>
</dbReference>
<accession>A0A6G1X2V1</accession>
<dbReference type="Gene3D" id="3.40.50.300">
    <property type="entry name" value="P-loop containing nucleotide triphosphate hydrolases"/>
    <property type="match status" value="1"/>
</dbReference>
<dbReference type="InterPro" id="IPR018022">
    <property type="entry name" value="IPT"/>
</dbReference>
<dbReference type="SUPFAM" id="SSF52540">
    <property type="entry name" value="P-loop containing nucleoside triphosphate hydrolases"/>
    <property type="match status" value="2"/>
</dbReference>
<evidence type="ECO:0000256" key="3">
    <source>
        <dbReference type="ARBA" id="ARBA00005842"/>
    </source>
</evidence>
<organism evidence="14 15">
    <name type="scientific">Salinibacillus xinjiangensis</name>
    <dbReference type="NCBI Taxonomy" id="1229268"/>
    <lineage>
        <taxon>Bacteria</taxon>
        <taxon>Bacillati</taxon>
        <taxon>Bacillota</taxon>
        <taxon>Bacilli</taxon>
        <taxon>Bacillales</taxon>
        <taxon>Bacillaceae</taxon>
        <taxon>Salinibacillus</taxon>
    </lineage>
</organism>
<comment type="function">
    <text evidence="2 10 12">Catalyzes the transfer of a dimethylallyl group onto the adenine at position 37 in tRNAs that read codons beginning with uridine, leading to the formation of N6-(dimethylallyl)adenosine (i(6)A).</text>
</comment>
<comment type="caution">
    <text evidence="10">Lacks conserved residue(s) required for the propagation of feature annotation.</text>
</comment>
<dbReference type="EC" id="2.5.1.75" evidence="10"/>
<dbReference type="HAMAP" id="MF_00185">
    <property type="entry name" value="IPP_trans"/>
    <property type="match status" value="1"/>
</dbReference>
<dbReference type="Proteomes" id="UP000480185">
    <property type="component" value="Unassembled WGS sequence"/>
</dbReference>
<evidence type="ECO:0000256" key="2">
    <source>
        <dbReference type="ARBA" id="ARBA00003213"/>
    </source>
</evidence>
<comment type="similarity">
    <text evidence="3 10 13">Belongs to the IPP transferase family.</text>
</comment>
<feature type="region of interest" description="Interaction with substrate tRNA" evidence="10">
    <location>
        <begin position="35"/>
        <end position="38"/>
    </location>
</feature>
<evidence type="ECO:0000256" key="7">
    <source>
        <dbReference type="ARBA" id="ARBA00022840"/>
    </source>
</evidence>
<evidence type="ECO:0000313" key="15">
    <source>
        <dbReference type="Proteomes" id="UP000480185"/>
    </source>
</evidence>
<dbReference type="GO" id="GO:0005524">
    <property type="term" value="F:ATP binding"/>
    <property type="evidence" value="ECO:0007669"/>
    <property type="project" value="UniProtKB-UniRule"/>
</dbReference>
<dbReference type="InterPro" id="IPR039657">
    <property type="entry name" value="Dimethylallyltransferase"/>
</dbReference>
<evidence type="ECO:0000256" key="6">
    <source>
        <dbReference type="ARBA" id="ARBA00022741"/>
    </source>
</evidence>
<reference evidence="14 15" key="1">
    <citation type="submission" date="2019-11" db="EMBL/GenBank/DDBJ databases">
        <authorList>
            <person name="Li J."/>
        </authorList>
    </citation>
    <scope>NUCLEOTIDE SEQUENCE [LARGE SCALE GENOMIC DNA]</scope>
    <source>
        <strain evidence="14 15">J4</strain>
    </source>
</reference>
<dbReference type="GO" id="GO:0052381">
    <property type="term" value="F:tRNA dimethylallyltransferase activity"/>
    <property type="evidence" value="ECO:0007669"/>
    <property type="project" value="UniProtKB-UniRule"/>
</dbReference>
<keyword evidence="4 10" id="KW-0808">Transferase</keyword>
<dbReference type="NCBIfam" id="TIGR00174">
    <property type="entry name" value="miaA"/>
    <property type="match status" value="1"/>
</dbReference>
<dbReference type="GO" id="GO:0006400">
    <property type="term" value="P:tRNA modification"/>
    <property type="evidence" value="ECO:0007669"/>
    <property type="project" value="TreeGrafter"/>
</dbReference>
<dbReference type="OrthoDB" id="9776390at2"/>
<comment type="subunit">
    <text evidence="10">Monomer.</text>
</comment>
<evidence type="ECO:0000256" key="1">
    <source>
        <dbReference type="ARBA" id="ARBA00001946"/>
    </source>
</evidence>
<feature type="binding site" evidence="10">
    <location>
        <begin position="10"/>
        <end position="17"/>
    </location>
    <ligand>
        <name>ATP</name>
        <dbReference type="ChEBI" id="CHEBI:30616"/>
    </ligand>
</feature>
<keyword evidence="8 10" id="KW-0460">Magnesium</keyword>
<dbReference type="InterPro" id="IPR027417">
    <property type="entry name" value="P-loop_NTPase"/>
</dbReference>
<sequence length="308" mass="35794">MKKTVIAVVGPTAVGKTKLSVELAKKFDGEVISGDSMQIYKGLNIGTAKVTHEEMQGIPHYMIDIKEPFESFSAAEFKENVQHYIDTIHERNHLPIIAGGTGFYIQSTLYNFNFSSEKRDENFEKQMLAKITEKGIEPYFEKLKEVDREQAKVIHPNNIRRVIRALQIYEKTGLTKSELQKQQVDQSPYKPILIGLDMEREELYKRINQRVDQMMQEGLLEEVKALFKTGLKDAQCMQGIGYKEFIPYFEGDVSLEEAIETLKRNSRRYAKRQYTYFRNKLDVRWYSISESTVDETFSLIFHDLEGML</sequence>